<evidence type="ECO:0000313" key="9">
    <source>
        <dbReference type="Proteomes" id="UP000320593"/>
    </source>
</evidence>
<dbReference type="AlphaFoldDB" id="A0A562SLN2"/>
<dbReference type="Proteomes" id="UP000320593">
    <property type="component" value="Unassembled WGS sequence"/>
</dbReference>
<reference evidence="8 9" key="1">
    <citation type="submission" date="2019-07" db="EMBL/GenBank/DDBJ databases">
        <title>Genomic Encyclopedia of Archaeal and Bacterial Type Strains, Phase II (KMG-II): from individual species to whole genera.</title>
        <authorList>
            <person name="Goeker M."/>
        </authorList>
    </citation>
    <scope>NUCLEOTIDE SEQUENCE [LARGE SCALE GENOMIC DNA]</scope>
    <source>
        <strain evidence="8 9">ATCC BAA-252</strain>
    </source>
</reference>
<dbReference type="SUPFAM" id="SSF52402">
    <property type="entry name" value="Adenine nucleotide alpha hydrolases-like"/>
    <property type="match status" value="1"/>
</dbReference>
<dbReference type="NCBIfam" id="TIGR02432">
    <property type="entry name" value="lysidine_TilS_N"/>
    <property type="match status" value="1"/>
</dbReference>
<evidence type="ECO:0000256" key="5">
    <source>
        <dbReference type="ARBA" id="ARBA00048539"/>
    </source>
</evidence>
<dbReference type="InterPro" id="IPR011063">
    <property type="entry name" value="TilS/TtcA_N"/>
</dbReference>
<evidence type="ECO:0000256" key="2">
    <source>
        <dbReference type="ARBA" id="ARBA00022694"/>
    </source>
</evidence>
<evidence type="ECO:0000259" key="7">
    <source>
        <dbReference type="Pfam" id="PF01171"/>
    </source>
</evidence>
<keyword evidence="1 6" id="KW-0436">Ligase</keyword>
<evidence type="ECO:0000313" key="8">
    <source>
        <dbReference type="EMBL" id="TWI82219.1"/>
    </source>
</evidence>
<dbReference type="OrthoDB" id="9807403at2"/>
<dbReference type="GO" id="GO:0006400">
    <property type="term" value="P:tRNA modification"/>
    <property type="evidence" value="ECO:0007669"/>
    <property type="project" value="UniProtKB-UniRule"/>
</dbReference>
<dbReference type="PANTHER" id="PTHR43033:SF1">
    <property type="entry name" value="TRNA(ILE)-LYSIDINE SYNTHASE-RELATED"/>
    <property type="match status" value="1"/>
</dbReference>
<keyword evidence="4 6" id="KW-0067">ATP-binding</keyword>
<comment type="caution">
    <text evidence="8">The sequence shown here is derived from an EMBL/GenBank/DDBJ whole genome shotgun (WGS) entry which is preliminary data.</text>
</comment>
<evidence type="ECO:0000256" key="3">
    <source>
        <dbReference type="ARBA" id="ARBA00022741"/>
    </source>
</evidence>
<keyword evidence="2 6" id="KW-0819">tRNA processing</keyword>
<dbReference type="InterPro" id="IPR012094">
    <property type="entry name" value="tRNA_Ile_lys_synt"/>
</dbReference>
<name>A0A562SLN2_9HYPH</name>
<evidence type="ECO:0000256" key="1">
    <source>
        <dbReference type="ARBA" id="ARBA00022598"/>
    </source>
</evidence>
<dbReference type="EC" id="6.3.4.19" evidence="6"/>
<dbReference type="HAMAP" id="MF_01161">
    <property type="entry name" value="tRNA_Ile_lys_synt"/>
    <property type="match status" value="1"/>
</dbReference>
<proteinExistence type="inferred from homology"/>
<dbReference type="CDD" id="cd01992">
    <property type="entry name" value="TilS_N"/>
    <property type="match status" value="1"/>
</dbReference>
<keyword evidence="6" id="KW-0963">Cytoplasm</keyword>
<organism evidence="8 9">
    <name type="scientific">Roseibium hamelinense</name>
    <dbReference type="NCBI Taxonomy" id="150831"/>
    <lineage>
        <taxon>Bacteria</taxon>
        <taxon>Pseudomonadati</taxon>
        <taxon>Pseudomonadota</taxon>
        <taxon>Alphaproteobacteria</taxon>
        <taxon>Hyphomicrobiales</taxon>
        <taxon>Stappiaceae</taxon>
        <taxon>Roseibium</taxon>
    </lineage>
</organism>
<sequence length="441" mass="48834">MSASVHSVPETAKQADPLSHEEIDAVFRSITVNRLAFAVSGGPDSLALLVLFNEWAKKSNWNGYFEAFTVDHQLRAGSAEEAEFVKSVCRDLDVSHETLLWRDKVSSGSVQASARDARYRLLANAMRARDLTALVLGHHLDDQVETFLDRLTRGSGIYGLGGMSRDNTHGLEGLHLLRPFLGFQKLRLMASLEERAVSWCTDPSNEDLGYKRVRLRALAARLAEEGCPAERLADTAERMRRASEALMFWLSDIWQDDVEDHPAGPVRMPYRRFARLPTEMRLKLLAQMILRVTGREAPSRLKKLEALEAELHSGGSAKAQLAGAFVELHDDHIFVWKEAGRNPPDRIALTDIQNGIWDQRFSVKISGDVSALDMETLSIGPLLSARGLKVESPDGWPEGSFSCAPAIWSKGDLIGSSLPSSTLGCPWPQGVIIERVPIEFG</sequence>
<keyword evidence="3 6" id="KW-0547">Nucleotide-binding</keyword>
<gene>
    <name evidence="6" type="primary">tilS</name>
    <name evidence="8" type="ORF">JM93_03566</name>
</gene>
<comment type="catalytic activity">
    <reaction evidence="5 6">
        <text>cytidine(34) in tRNA(Ile2) + L-lysine + ATP = lysidine(34) in tRNA(Ile2) + AMP + diphosphate + H(+)</text>
        <dbReference type="Rhea" id="RHEA:43744"/>
        <dbReference type="Rhea" id="RHEA-COMP:10625"/>
        <dbReference type="Rhea" id="RHEA-COMP:10670"/>
        <dbReference type="ChEBI" id="CHEBI:15378"/>
        <dbReference type="ChEBI" id="CHEBI:30616"/>
        <dbReference type="ChEBI" id="CHEBI:32551"/>
        <dbReference type="ChEBI" id="CHEBI:33019"/>
        <dbReference type="ChEBI" id="CHEBI:82748"/>
        <dbReference type="ChEBI" id="CHEBI:83665"/>
        <dbReference type="ChEBI" id="CHEBI:456215"/>
        <dbReference type="EC" id="6.3.4.19"/>
    </reaction>
</comment>
<dbReference type="PANTHER" id="PTHR43033">
    <property type="entry name" value="TRNA(ILE)-LYSIDINE SYNTHASE-RELATED"/>
    <property type="match status" value="1"/>
</dbReference>
<comment type="domain">
    <text evidence="6">The N-terminal region contains the highly conserved SGGXDS motif, predicted to be a P-loop motif involved in ATP binding.</text>
</comment>
<keyword evidence="9" id="KW-1185">Reference proteome</keyword>
<dbReference type="InterPro" id="IPR014729">
    <property type="entry name" value="Rossmann-like_a/b/a_fold"/>
</dbReference>
<feature type="domain" description="tRNA(Ile)-lysidine/2-thiocytidine synthase N-terminal" evidence="7">
    <location>
        <begin position="36"/>
        <end position="217"/>
    </location>
</feature>
<dbReference type="GO" id="GO:0005737">
    <property type="term" value="C:cytoplasm"/>
    <property type="evidence" value="ECO:0007669"/>
    <property type="project" value="UniProtKB-SubCell"/>
</dbReference>
<comment type="function">
    <text evidence="6">Ligates lysine onto the cytidine present at position 34 of the AUA codon-specific tRNA(Ile) that contains the anticodon CAU, in an ATP-dependent manner. Cytidine is converted to lysidine, thus changing the amino acid specificity of the tRNA from methionine to isoleucine.</text>
</comment>
<dbReference type="Pfam" id="PF01171">
    <property type="entry name" value="ATP_bind_3"/>
    <property type="match status" value="1"/>
</dbReference>
<evidence type="ECO:0000256" key="4">
    <source>
        <dbReference type="ARBA" id="ARBA00022840"/>
    </source>
</evidence>
<dbReference type="RefSeq" id="WP_145346002.1">
    <property type="nucleotide sequence ID" value="NZ_SMLY01000084.1"/>
</dbReference>
<evidence type="ECO:0000256" key="6">
    <source>
        <dbReference type="HAMAP-Rule" id="MF_01161"/>
    </source>
</evidence>
<protein>
    <recommendedName>
        <fullName evidence="6">tRNA(Ile)-lysidine synthase</fullName>
        <ecNumber evidence="6">6.3.4.19</ecNumber>
    </recommendedName>
    <alternativeName>
        <fullName evidence="6">tRNA(Ile)-2-lysyl-cytidine synthase</fullName>
    </alternativeName>
    <alternativeName>
        <fullName evidence="6">tRNA(Ile)-lysidine synthetase</fullName>
    </alternativeName>
</protein>
<dbReference type="GO" id="GO:0005524">
    <property type="term" value="F:ATP binding"/>
    <property type="evidence" value="ECO:0007669"/>
    <property type="project" value="UniProtKB-UniRule"/>
</dbReference>
<dbReference type="GO" id="GO:0032267">
    <property type="term" value="F:tRNA(Ile)-lysidine synthase activity"/>
    <property type="evidence" value="ECO:0007669"/>
    <property type="project" value="UniProtKB-EC"/>
</dbReference>
<dbReference type="EMBL" id="VLLF01000009">
    <property type="protein sequence ID" value="TWI82219.1"/>
    <property type="molecule type" value="Genomic_DNA"/>
</dbReference>
<dbReference type="Gene3D" id="3.40.50.620">
    <property type="entry name" value="HUPs"/>
    <property type="match status" value="1"/>
</dbReference>
<comment type="similarity">
    <text evidence="6">Belongs to the tRNA(Ile)-lysidine synthase family.</text>
</comment>
<feature type="binding site" evidence="6">
    <location>
        <begin position="40"/>
        <end position="45"/>
    </location>
    <ligand>
        <name>ATP</name>
        <dbReference type="ChEBI" id="CHEBI:30616"/>
    </ligand>
</feature>
<accession>A0A562SLN2</accession>
<dbReference type="InterPro" id="IPR012795">
    <property type="entry name" value="tRNA_Ile_lys_synt_N"/>
</dbReference>
<comment type="subcellular location">
    <subcellularLocation>
        <location evidence="6">Cytoplasm</location>
    </subcellularLocation>
</comment>